<organism evidence="4">
    <name type="scientific">Phakopsora pachyrhizi</name>
    <name type="common">Asian soybean rust disease fungus</name>
    <dbReference type="NCBI Taxonomy" id="170000"/>
    <lineage>
        <taxon>Eukaryota</taxon>
        <taxon>Fungi</taxon>
        <taxon>Dikarya</taxon>
        <taxon>Basidiomycota</taxon>
        <taxon>Pucciniomycotina</taxon>
        <taxon>Pucciniomycetes</taxon>
        <taxon>Pucciniales</taxon>
        <taxon>Phakopsoraceae</taxon>
        <taxon>Phakopsora</taxon>
    </lineage>
</organism>
<accession>A0A0S1MIR9</accession>
<reference evidence="4" key="1">
    <citation type="submission" date="2015-07" db="EMBL/GenBank/DDBJ databases">
        <title>Elucidating the P. pachyrhizi secretome and potential effectors.</title>
        <authorList>
            <person name="de Carvalho M.C.C.G."/>
            <person name="Nascimento L.C."/>
            <person name="Darben L.M."/>
            <person name="Polizel-Podanosqui A.M."/>
            <person name="Lopes-Caitar V.S."/>
            <person name="Rocha C.S."/>
            <person name="Qi M."/>
            <person name="Carazolle M."/>
            <person name="Kuwahara M.K."/>
            <person name="Pereira G.A.G."/>
            <person name="Abdelnoor R.V."/>
            <person name="Whitham S.A."/>
            <person name="Marcelino-Guimaraes F.C."/>
        </authorList>
    </citation>
    <scope>NUCLEOTIDE SEQUENCE</scope>
</reference>
<dbReference type="Gene3D" id="2.60.120.1160">
    <property type="match status" value="1"/>
</dbReference>
<evidence type="ECO:0000313" key="4">
    <source>
        <dbReference type="EMBL" id="ALL40783.1"/>
    </source>
</evidence>
<proteinExistence type="evidence at transcript level"/>
<feature type="region of interest" description="Disordered" evidence="1">
    <location>
        <begin position="293"/>
        <end position="312"/>
    </location>
</feature>
<name>A0A0S1MIR9_PHAPC</name>
<sequence>MSPNIRYLSFFFMALNCLPHLLSGEVVSEYRLGKETKSLDFDNESSALRNKTKFLITGSNKPSQVLEILTDKSSNFAMIATKVNDESIFKPDPEDAKQDQLGFRRLDVLPQYDPTTIETGKKAYHHSLMLSKDSMLDLAHSYLLGSVEDPKTGGHIYDIVLGTDYDAKNTSGKVAPNANKFRVRNMKFADLFTVDAVVGETNNFAIEVDWTKNTVQAFHSKGSENLKAVSKVEANDPKAKTVAGTCEWHIQMIKSPLPDPNDTPEQRNDLVHRGIQKSGILESIVQFRNFVEDTSKDPLTANPEGPAATTSA</sequence>
<dbReference type="PANTHER" id="PTHR34612:SF2">
    <property type="entry name" value="GLYCOSIDE HYDROLASE 131 CATALYTIC N-TERMINAL DOMAIN-CONTAINING PROTEIN"/>
    <property type="match status" value="1"/>
</dbReference>
<feature type="signal peptide" evidence="2">
    <location>
        <begin position="1"/>
        <end position="24"/>
    </location>
</feature>
<dbReference type="EMBL" id="KT246692">
    <property type="protein sequence ID" value="ALL40783.1"/>
    <property type="molecule type" value="mRNA"/>
</dbReference>
<feature type="chain" id="PRO_5006588990" description="Glycoside hydrolase 131 catalytic N-terminal domain-containing protein" evidence="2">
    <location>
        <begin position="25"/>
        <end position="312"/>
    </location>
</feature>
<evidence type="ECO:0000259" key="3">
    <source>
        <dbReference type="Pfam" id="PF18271"/>
    </source>
</evidence>
<dbReference type="Pfam" id="PF18271">
    <property type="entry name" value="GH131_N"/>
    <property type="match status" value="1"/>
</dbReference>
<dbReference type="AlphaFoldDB" id="A0A0S1MIR9"/>
<keyword evidence="2" id="KW-0732">Signal</keyword>
<evidence type="ECO:0000256" key="1">
    <source>
        <dbReference type="SAM" id="MobiDB-lite"/>
    </source>
</evidence>
<evidence type="ECO:0000256" key="2">
    <source>
        <dbReference type="SAM" id="SignalP"/>
    </source>
</evidence>
<protein>
    <recommendedName>
        <fullName evidence="3">Glycoside hydrolase 131 catalytic N-terminal domain-containing protein</fullName>
    </recommendedName>
</protein>
<dbReference type="InterPro" id="IPR041524">
    <property type="entry name" value="GH131_N"/>
</dbReference>
<dbReference type="PANTHER" id="PTHR34612">
    <property type="entry name" value="GH131_N DOMAIN-CONTAINING PROTEIN"/>
    <property type="match status" value="1"/>
</dbReference>
<feature type="domain" description="Glycoside hydrolase 131 catalytic N-terminal" evidence="3">
    <location>
        <begin position="31"/>
        <end position="292"/>
    </location>
</feature>